<organism evidence="1">
    <name type="scientific">uncultured Acetobacteraceae bacterium</name>
    <dbReference type="NCBI Taxonomy" id="169975"/>
    <lineage>
        <taxon>Bacteria</taxon>
        <taxon>Pseudomonadati</taxon>
        <taxon>Pseudomonadota</taxon>
        <taxon>Alphaproteobacteria</taxon>
        <taxon>Acetobacterales</taxon>
        <taxon>Acetobacteraceae</taxon>
        <taxon>environmental samples</taxon>
    </lineage>
</organism>
<keyword evidence="1" id="KW-0808">Transferase</keyword>
<dbReference type="AlphaFoldDB" id="A0A6J4I230"/>
<dbReference type="GO" id="GO:0016757">
    <property type="term" value="F:glycosyltransferase activity"/>
    <property type="evidence" value="ECO:0007669"/>
    <property type="project" value="UniProtKB-KW"/>
</dbReference>
<name>A0A6J4I230_9PROT</name>
<proteinExistence type="predicted"/>
<keyword evidence="1" id="KW-0328">Glycosyltransferase</keyword>
<reference evidence="1" key="1">
    <citation type="submission" date="2020-02" db="EMBL/GenBank/DDBJ databases">
        <authorList>
            <person name="Meier V. D."/>
        </authorList>
    </citation>
    <scope>NUCLEOTIDE SEQUENCE</scope>
    <source>
        <strain evidence="1">AVDCRST_MAG04</strain>
    </source>
</reference>
<gene>
    <name evidence="1" type="ORF">AVDCRST_MAG04-1590</name>
</gene>
<accession>A0A6J4I230</accession>
<sequence>MSDLWPATYTGNAGCPPGVHTLRIRNARTMPRKDCGEVTEATLRDAVAALAARLPLAEPPDAAVAAEECRQAWRPERLRVLLLAESHIATSAAELACRVALPPGLDWPGPRRFVRHIYCAGYGEPELLEGPLGSGARPRGGTPQYWRLMAATEGADCPAWPAVARQGTAAGPRLAAKAALLHRLRARGVWLTDASLVALAVPALRRHGGGGLDALALRESWRLYHSDLLPALAPAHVAVIGLGVARALGAELDRAFPGRWSALRQPNGARAPHHAHEMWMTLASICDCFAPVKNATQG</sequence>
<protein>
    <submittedName>
        <fullName evidence="1">Competence protein F homolog, phosphoribosyltransferase domain protein YhgH required for utilization of DNA as sole source of carbon and energy</fullName>
    </submittedName>
</protein>
<dbReference type="EMBL" id="CADCTL010000112">
    <property type="protein sequence ID" value="CAA9240476.1"/>
    <property type="molecule type" value="Genomic_DNA"/>
</dbReference>
<evidence type="ECO:0000313" key="1">
    <source>
        <dbReference type="EMBL" id="CAA9240476.1"/>
    </source>
</evidence>